<keyword evidence="13" id="KW-0675">Receptor</keyword>
<comment type="similarity">
    <text evidence="8 9">Belongs to the TonB-dependent receptor family.</text>
</comment>
<dbReference type="InterPro" id="IPR023997">
    <property type="entry name" value="TonB-dep_OMP_SusC/RagA_CS"/>
</dbReference>
<evidence type="ECO:0000259" key="12">
    <source>
        <dbReference type="Pfam" id="PF07715"/>
    </source>
</evidence>
<evidence type="ECO:0000256" key="10">
    <source>
        <dbReference type="SAM" id="SignalP"/>
    </source>
</evidence>
<keyword evidence="10" id="KW-0732">Signal</keyword>
<dbReference type="NCBIfam" id="TIGR04056">
    <property type="entry name" value="OMP_RagA_SusC"/>
    <property type="match status" value="1"/>
</dbReference>
<proteinExistence type="inferred from homology"/>
<keyword evidence="2 8" id="KW-0813">Transport</keyword>
<comment type="caution">
    <text evidence="13">The sequence shown here is derived from an EMBL/GenBank/DDBJ whole genome shotgun (WGS) entry which is preliminary data.</text>
</comment>
<dbReference type="InterPro" id="IPR037066">
    <property type="entry name" value="Plug_dom_sf"/>
</dbReference>
<dbReference type="NCBIfam" id="TIGR04057">
    <property type="entry name" value="SusC_RagA_signa"/>
    <property type="match status" value="1"/>
</dbReference>
<evidence type="ECO:0000256" key="2">
    <source>
        <dbReference type="ARBA" id="ARBA00022448"/>
    </source>
</evidence>
<dbReference type="GO" id="GO:0009279">
    <property type="term" value="C:cell outer membrane"/>
    <property type="evidence" value="ECO:0007669"/>
    <property type="project" value="UniProtKB-SubCell"/>
</dbReference>
<evidence type="ECO:0000313" key="14">
    <source>
        <dbReference type="Proteomes" id="UP000725002"/>
    </source>
</evidence>
<dbReference type="PROSITE" id="PS52016">
    <property type="entry name" value="TONB_DEPENDENT_REC_3"/>
    <property type="match status" value="1"/>
</dbReference>
<feature type="domain" description="TonB-dependent receptor-like beta-barrel" evidence="11">
    <location>
        <begin position="493"/>
        <end position="1035"/>
    </location>
</feature>
<dbReference type="Gene3D" id="2.40.170.20">
    <property type="entry name" value="TonB-dependent receptor, beta-barrel domain"/>
    <property type="match status" value="1"/>
</dbReference>
<dbReference type="InterPro" id="IPR036942">
    <property type="entry name" value="Beta-barrel_TonB_sf"/>
</dbReference>
<dbReference type="Gene3D" id="2.170.130.10">
    <property type="entry name" value="TonB-dependent receptor, plug domain"/>
    <property type="match status" value="1"/>
</dbReference>
<dbReference type="SUPFAM" id="SSF56935">
    <property type="entry name" value="Porins"/>
    <property type="match status" value="1"/>
</dbReference>
<dbReference type="EMBL" id="JADILV010000017">
    <property type="protein sequence ID" value="MBO8482958.1"/>
    <property type="molecule type" value="Genomic_DNA"/>
</dbReference>
<evidence type="ECO:0000313" key="13">
    <source>
        <dbReference type="EMBL" id="MBO8482958.1"/>
    </source>
</evidence>
<dbReference type="InterPro" id="IPR039426">
    <property type="entry name" value="TonB-dep_rcpt-like"/>
</dbReference>
<dbReference type="Pfam" id="PF00593">
    <property type="entry name" value="TonB_dep_Rec_b-barrel"/>
    <property type="match status" value="1"/>
</dbReference>
<feature type="domain" description="TonB-dependent receptor plug" evidence="12">
    <location>
        <begin position="116"/>
        <end position="223"/>
    </location>
</feature>
<dbReference type="AlphaFoldDB" id="A0A940DTA3"/>
<sequence>MKKVKLFFTAMMVLLASAWAIAQDVTVSGVVKDSSTGEPVPFASIQIKGTLDGGSTDADGNYSILVANDAVLIFSSIGYQSQEIEVAGRQAINVALHPDSELLDETIVVAFGTSTKESFTGSAAVVKSSDIAKVQTSDVTRSLEGVVAGVQMTTSSGSLGSSPSIMIRGISSINAGNSPLFIVDGVPYSGDMDNINPNDIESMTVLKDAASNALYGARGANGVIMITTKKAKAGEAVVNVDAKWGWNTKALKEYDYITDPAQYYETHYAALYNSYVRSGSSPSDAWLKANANLTGDPGAGGLGYMTFTVPEGQSFIGTNGKINPNATPGRMLTFGDQSYWIQPDNWMDEAYRQSLRQEYNVSVSGSGDRSTFFASFGYLKNKGITDGSDMYRYTARLKADYQAKSWLKVGANAAYTNFMWNNGNSDEGSSSSTGNIFAFASSIAPIYPVYIRDGNKNIMKDSHGWNIYDYGDGAVVSGLTRPVLAQSNALQSVLINKNYSEGNALNGTAFAEVTFLKDFKFTFNVGVGMDETRTTETNNMYYGQFATSGGTVGKAHSRTFYLNMQQLLSWDRTFNDKHHVGILLGHENYKLSEYALSASKSQMFSNDNDELNGAVVDSKASSSSRDSYLNEGYFVRAQYDYADKLFLSASYRRDASSRFHPDHRWGNFWSAGAAWLINHETWFNAPWVDMLKVKASIGSQGNDNISNYLYTDTYTVSNDNANGVATVFRSKGNPDITWETNTNFNAGVDFGFFGGRLSGTVEYFYRKTSDMLFYFTVPASLGYGGYYDNIGDMRNSGVELSINGTIMNTKDFRWDAYVNATHYTNKIIYLPEKNKNRTIGGHEGYASGNKFIGEGLPLNTFFMPQYAGVDHETGASLWYVDTVDDQGNVTGRETTSNYSLATDYLCDDPTPKLYGGFGTSLEFYGFDVSVSFTYSIGGLTYDSGYSSLMGSPQGTSVGRNIHKDILNAWSETNKDSDIPRWQYGDQNNAAVSDRFLTDASYLNFQNAQIGYTFPERITNKFKVSRLRLYVTCDNIIYWSRRQGLDPRYSFSGETNYAVNSPVRTLSGGINITF</sequence>
<name>A0A940DTA3_9BACT</name>
<keyword evidence="7 8" id="KW-0998">Cell outer membrane</keyword>
<gene>
    <name evidence="13" type="ORF">IAB75_02410</name>
</gene>
<organism evidence="13 14">
    <name type="scientific">Candidatus Cryptobacteroides avicola</name>
    <dbReference type="NCBI Taxonomy" id="2840757"/>
    <lineage>
        <taxon>Bacteria</taxon>
        <taxon>Pseudomonadati</taxon>
        <taxon>Bacteroidota</taxon>
        <taxon>Bacteroidia</taxon>
        <taxon>Bacteroidales</taxon>
        <taxon>Candidatus Cryptobacteroides</taxon>
    </lineage>
</organism>
<comment type="subcellular location">
    <subcellularLocation>
        <location evidence="1 8">Cell outer membrane</location>
        <topology evidence="1 8">Multi-pass membrane protein</topology>
    </subcellularLocation>
</comment>
<reference evidence="13" key="2">
    <citation type="journal article" date="2021" name="PeerJ">
        <title>Extensive microbial diversity within the chicken gut microbiome revealed by metagenomics and culture.</title>
        <authorList>
            <person name="Gilroy R."/>
            <person name="Ravi A."/>
            <person name="Getino M."/>
            <person name="Pursley I."/>
            <person name="Horton D.L."/>
            <person name="Alikhan N.F."/>
            <person name="Baker D."/>
            <person name="Gharbi K."/>
            <person name="Hall N."/>
            <person name="Watson M."/>
            <person name="Adriaenssens E.M."/>
            <person name="Foster-Nyarko E."/>
            <person name="Jarju S."/>
            <person name="Secka A."/>
            <person name="Antonio M."/>
            <person name="Oren A."/>
            <person name="Chaudhuri R.R."/>
            <person name="La Ragione R."/>
            <person name="Hildebrand F."/>
            <person name="Pallen M.J."/>
        </authorList>
    </citation>
    <scope>NUCLEOTIDE SEQUENCE</scope>
    <source>
        <strain evidence="13">G3-8215</strain>
    </source>
</reference>
<keyword evidence="5 9" id="KW-0798">TonB box</keyword>
<evidence type="ECO:0000256" key="3">
    <source>
        <dbReference type="ARBA" id="ARBA00022452"/>
    </source>
</evidence>
<evidence type="ECO:0000256" key="8">
    <source>
        <dbReference type="PROSITE-ProRule" id="PRU01360"/>
    </source>
</evidence>
<keyword evidence="3 8" id="KW-1134">Transmembrane beta strand</keyword>
<keyword evidence="4 8" id="KW-0812">Transmembrane</keyword>
<reference evidence="13" key="1">
    <citation type="submission" date="2020-10" db="EMBL/GenBank/DDBJ databases">
        <authorList>
            <person name="Gilroy R."/>
        </authorList>
    </citation>
    <scope>NUCLEOTIDE SEQUENCE</scope>
    <source>
        <strain evidence="13">G3-8215</strain>
    </source>
</reference>
<evidence type="ECO:0000256" key="7">
    <source>
        <dbReference type="ARBA" id="ARBA00023237"/>
    </source>
</evidence>
<dbReference type="InterPro" id="IPR000531">
    <property type="entry name" value="Beta-barrel_TonB"/>
</dbReference>
<dbReference type="InterPro" id="IPR008969">
    <property type="entry name" value="CarboxyPept-like_regulatory"/>
</dbReference>
<dbReference type="Gene3D" id="2.60.40.1120">
    <property type="entry name" value="Carboxypeptidase-like, regulatory domain"/>
    <property type="match status" value="1"/>
</dbReference>
<dbReference type="InterPro" id="IPR023996">
    <property type="entry name" value="TonB-dep_OMP_SusC/RagA"/>
</dbReference>
<accession>A0A940DTA3</accession>
<dbReference type="SUPFAM" id="SSF49464">
    <property type="entry name" value="Carboxypeptidase regulatory domain-like"/>
    <property type="match status" value="1"/>
</dbReference>
<protein>
    <submittedName>
        <fullName evidence="13">TonB-dependent receptor</fullName>
    </submittedName>
</protein>
<evidence type="ECO:0000256" key="4">
    <source>
        <dbReference type="ARBA" id="ARBA00022692"/>
    </source>
</evidence>
<dbReference type="Proteomes" id="UP000725002">
    <property type="component" value="Unassembled WGS sequence"/>
</dbReference>
<evidence type="ECO:0000256" key="9">
    <source>
        <dbReference type="RuleBase" id="RU003357"/>
    </source>
</evidence>
<dbReference type="InterPro" id="IPR012910">
    <property type="entry name" value="Plug_dom"/>
</dbReference>
<evidence type="ECO:0000256" key="5">
    <source>
        <dbReference type="ARBA" id="ARBA00023077"/>
    </source>
</evidence>
<feature type="chain" id="PRO_5036887794" evidence="10">
    <location>
        <begin position="23"/>
        <end position="1073"/>
    </location>
</feature>
<dbReference type="Pfam" id="PF13715">
    <property type="entry name" value="CarbopepD_reg_2"/>
    <property type="match status" value="1"/>
</dbReference>
<keyword evidence="6 8" id="KW-0472">Membrane</keyword>
<evidence type="ECO:0000259" key="11">
    <source>
        <dbReference type="Pfam" id="PF00593"/>
    </source>
</evidence>
<dbReference type="Pfam" id="PF07715">
    <property type="entry name" value="Plug"/>
    <property type="match status" value="1"/>
</dbReference>
<evidence type="ECO:0000256" key="1">
    <source>
        <dbReference type="ARBA" id="ARBA00004571"/>
    </source>
</evidence>
<feature type="signal peptide" evidence="10">
    <location>
        <begin position="1"/>
        <end position="22"/>
    </location>
</feature>
<evidence type="ECO:0000256" key="6">
    <source>
        <dbReference type="ARBA" id="ARBA00023136"/>
    </source>
</evidence>